<dbReference type="Proteomes" id="UP001210925">
    <property type="component" value="Unassembled WGS sequence"/>
</dbReference>
<comment type="caution">
    <text evidence="7">The sequence shown here is derived from an EMBL/GenBank/DDBJ whole genome shotgun (WGS) entry which is preliminary data.</text>
</comment>
<dbReference type="SMART" id="SM00248">
    <property type="entry name" value="ANK"/>
    <property type="match status" value="2"/>
</dbReference>
<dbReference type="PROSITE" id="PS50297">
    <property type="entry name" value="ANK_REP_REGION"/>
    <property type="match status" value="1"/>
</dbReference>
<protein>
    <recommendedName>
        <fullName evidence="6">Bromo domain-containing protein</fullName>
    </recommendedName>
</protein>
<dbReference type="PANTHER" id="PTHR24171">
    <property type="entry name" value="ANKYRIN REPEAT DOMAIN-CONTAINING PROTEIN 39-RELATED"/>
    <property type="match status" value="1"/>
</dbReference>
<keyword evidence="3" id="KW-0103">Bromodomain</keyword>
<keyword evidence="8" id="KW-1185">Reference proteome</keyword>
<dbReference type="SMART" id="SM00297">
    <property type="entry name" value="BROMO"/>
    <property type="match status" value="1"/>
</dbReference>
<dbReference type="Gene3D" id="1.25.40.20">
    <property type="entry name" value="Ankyrin repeat-containing domain"/>
    <property type="match status" value="1"/>
</dbReference>
<feature type="compositionally biased region" description="Polar residues" evidence="5">
    <location>
        <begin position="142"/>
        <end position="152"/>
    </location>
</feature>
<dbReference type="InterPro" id="IPR036770">
    <property type="entry name" value="Ankyrin_rpt-contain_sf"/>
</dbReference>
<evidence type="ECO:0000256" key="2">
    <source>
        <dbReference type="ARBA" id="ARBA00023043"/>
    </source>
</evidence>
<dbReference type="InterPro" id="IPR036427">
    <property type="entry name" value="Bromodomain-like_sf"/>
</dbReference>
<accession>A0AAD5UGA9</accession>
<feature type="repeat" description="ANK" evidence="4">
    <location>
        <begin position="205"/>
        <end position="237"/>
    </location>
</feature>
<feature type="region of interest" description="Disordered" evidence="5">
    <location>
        <begin position="136"/>
        <end position="164"/>
    </location>
</feature>
<sequence length="536" mass="60053">MSTKKVPKISLTVGKRRLSQEVQKPLKKLKITSKGIKVIFPLTQIAEEWQLDSSLVKETATKLLEYLLDYKDGYIIAHQSKLEKGGYKQIDEFKGDVLQCFANCKSYNQPGSDIYKDATELEGVFTNKYLELRGVGPAKSESPASTSPVNTPSKRKGRKSSEKKSNALEQLFEAIENDDIDTFIGLLDNEHVNKLHKSNEFDTEYTWSLLHAACYYGHEDFVEILMETGADVELEDTWYHGRALAWAAFGNHAKLCKILIEKYNADKDAKNEHGQVAFDLVADPGAKQWRGIFDKKPEKKIDPRKVPETPTSITIKVPPQANQYGSQQRIPQFQTPTTFGNKFYPQSAPAQLRKQYPTRKVEVRAGVKPVPGAPFTPQAQPALSAYAMYNAQKRDPIQQTPLLESIDFESQDGSFSLTLPFNKNYIEEKVEGHCITLTNSIKSISLKLKLNPAPFGNDAVKYLVTGHHSTTFHTIAGSQTRSDQLNVVAEDDIHVVNVLLADFMNIVEFCVSAIGYGVDDAVETAHQTFMIAINRN</sequence>
<dbReference type="EMBL" id="JADGKB010000039">
    <property type="protein sequence ID" value="KAJ3257351.1"/>
    <property type="molecule type" value="Genomic_DNA"/>
</dbReference>
<keyword evidence="2 4" id="KW-0040">ANK repeat</keyword>
<dbReference type="SUPFAM" id="SSF48403">
    <property type="entry name" value="Ankyrin repeat"/>
    <property type="match status" value="1"/>
</dbReference>
<evidence type="ECO:0000256" key="1">
    <source>
        <dbReference type="ARBA" id="ARBA00022737"/>
    </source>
</evidence>
<dbReference type="GO" id="GO:0006325">
    <property type="term" value="P:chromatin organization"/>
    <property type="evidence" value="ECO:0007669"/>
    <property type="project" value="UniProtKB-ARBA"/>
</dbReference>
<dbReference type="PROSITE" id="PS50088">
    <property type="entry name" value="ANK_REPEAT"/>
    <property type="match status" value="1"/>
</dbReference>
<reference evidence="7" key="1">
    <citation type="submission" date="2020-05" db="EMBL/GenBank/DDBJ databases">
        <title>Phylogenomic resolution of chytrid fungi.</title>
        <authorList>
            <person name="Stajich J.E."/>
            <person name="Amses K."/>
            <person name="Simmons R."/>
            <person name="Seto K."/>
            <person name="Myers J."/>
            <person name="Bonds A."/>
            <person name="Quandt C.A."/>
            <person name="Barry K."/>
            <person name="Liu P."/>
            <person name="Grigoriev I."/>
            <person name="Longcore J.E."/>
            <person name="James T.Y."/>
        </authorList>
    </citation>
    <scope>NUCLEOTIDE SEQUENCE</scope>
    <source>
        <strain evidence="7">PLAUS21</strain>
    </source>
</reference>
<evidence type="ECO:0000256" key="3">
    <source>
        <dbReference type="ARBA" id="ARBA00023117"/>
    </source>
</evidence>
<gene>
    <name evidence="7" type="ORF">HK103_004571</name>
</gene>
<dbReference type="SUPFAM" id="SSF47370">
    <property type="entry name" value="Bromodomain"/>
    <property type="match status" value="1"/>
</dbReference>
<keyword evidence="1" id="KW-0677">Repeat</keyword>
<dbReference type="Gene3D" id="1.20.920.10">
    <property type="entry name" value="Bromodomain-like"/>
    <property type="match status" value="1"/>
</dbReference>
<dbReference type="CDD" id="cd04369">
    <property type="entry name" value="Bromodomain"/>
    <property type="match status" value="1"/>
</dbReference>
<evidence type="ECO:0000256" key="4">
    <source>
        <dbReference type="PROSITE-ProRule" id="PRU00023"/>
    </source>
</evidence>
<name>A0AAD5UGA9_9FUNG</name>
<dbReference type="AlphaFoldDB" id="A0AAD5UGA9"/>
<organism evidence="7 8">
    <name type="scientific">Boothiomyces macroporosus</name>
    <dbReference type="NCBI Taxonomy" id="261099"/>
    <lineage>
        <taxon>Eukaryota</taxon>
        <taxon>Fungi</taxon>
        <taxon>Fungi incertae sedis</taxon>
        <taxon>Chytridiomycota</taxon>
        <taxon>Chytridiomycota incertae sedis</taxon>
        <taxon>Chytridiomycetes</taxon>
        <taxon>Rhizophydiales</taxon>
        <taxon>Terramycetaceae</taxon>
        <taxon>Boothiomyces</taxon>
    </lineage>
</organism>
<evidence type="ECO:0000313" key="7">
    <source>
        <dbReference type="EMBL" id="KAJ3257351.1"/>
    </source>
</evidence>
<dbReference type="InterPro" id="IPR002110">
    <property type="entry name" value="Ankyrin_rpt"/>
</dbReference>
<evidence type="ECO:0000256" key="5">
    <source>
        <dbReference type="SAM" id="MobiDB-lite"/>
    </source>
</evidence>
<dbReference type="InterPro" id="IPR001487">
    <property type="entry name" value="Bromodomain"/>
</dbReference>
<dbReference type="Pfam" id="PF12796">
    <property type="entry name" value="Ank_2"/>
    <property type="match status" value="1"/>
</dbReference>
<dbReference type="Pfam" id="PF00439">
    <property type="entry name" value="Bromodomain"/>
    <property type="match status" value="1"/>
</dbReference>
<evidence type="ECO:0000313" key="8">
    <source>
        <dbReference type="Proteomes" id="UP001210925"/>
    </source>
</evidence>
<proteinExistence type="predicted"/>
<evidence type="ECO:0000259" key="6">
    <source>
        <dbReference type="SMART" id="SM00297"/>
    </source>
</evidence>
<feature type="domain" description="Bromo" evidence="6">
    <location>
        <begin position="41"/>
        <end position="134"/>
    </location>
</feature>